<evidence type="ECO:0000256" key="1">
    <source>
        <dbReference type="ARBA" id="ARBA00005381"/>
    </source>
</evidence>
<keyword evidence="4" id="KW-1185">Reference proteome</keyword>
<feature type="domain" description="Guanylate cyclase" evidence="2">
    <location>
        <begin position="23"/>
        <end position="153"/>
    </location>
</feature>
<dbReference type="AlphaFoldDB" id="A0A0J6W913"/>
<dbReference type="InterPro" id="IPR001054">
    <property type="entry name" value="A/G_cyclase"/>
</dbReference>
<dbReference type="Pfam" id="PF00211">
    <property type="entry name" value="Guanylate_cyc"/>
    <property type="match status" value="1"/>
</dbReference>
<keyword evidence="3" id="KW-0456">Lyase</keyword>
<comment type="caution">
    <text evidence="3">The sequence shown here is derived from an EMBL/GenBank/DDBJ whole genome shotgun (WGS) entry which is preliminary data.</text>
</comment>
<gene>
    <name evidence="3" type="primary">cyaA_4</name>
    <name evidence="3" type="ORF">MCHUDSM44219_02552</name>
</gene>
<dbReference type="PANTHER" id="PTHR43081">
    <property type="entry name" value="ADENYLATE CYCLASE, TERMINAL-DIFFERENTIATION SPECIFIC-RELATED"/>
    <property type="match status" value="1"/>
</dbReference>
<dbReference type="Proteomes" id="UP000036176">
    <property type="component" value="Unassembled WGS sequence"/>
</dbReference>
<dbReference type="SUPFAM" id="SSF55073">
    <property type="entry name" value="Nucleotide cyclase"/>
    <property type="match status" value="1"/>
</dbReference>
<dbReference type="InterPro" id="IPR029787">
    <property type="entry name" value="Nucleotide_cyclase"/>
</dbReference>
<evidence type="ECO:0000313" key="3">
    <source>
        <dbReference type="EMBL" id="KMO79690.1"/>
    </source>
</evidence>
<dbReference type="RefSeq" id="WP_053081235.1">
    <property type="nucleotide sequence ID" value="NZ_JYNX01000035.1"/>
</dbReference>
<dbReference type="CDD" id="cd07302">
    <property type="entry name" value="CHD"/>
    <property type="match status" value="1"/>
</dbReference>
<dbReference type="GO" id="GO:0004016">
    <property type="term" value="F:adenylate cyclase activity"/>
    <property type="evidence" value="ECO:0007669"/>
    <property type="project" value="UniProtKB-EC"/>
</dbReference>
<evidence type="ECO:0000259" key="2">
    <source>
        <dbReference type="PROSITE" id="PS50125"/>
    </source>
</evidence>
<reference evidence="3 4" key="1">
    <citation type="journal article" date="2015" name="Genome Biol. Evol.">
        <title>Characterization of Three Mycobacterium spp. with Potential Use in Bioremediation by Genome Sequencing and Comparative Genomics.</title>
        <authorList>
            <person name="Das S."/>
            <person name="Pettersson B.M."/>
            <person name="Behra P.R."/>
            <person name="Ramesh M."/>
            <person name="Dasgupta S."/>
            <person name="Bhattacharya A."/>
            <person name="Kirsebom L.A."/>
        </authorList>
    </citation>
    <scope>NUCLEOTIDE SEQUENCE [LARGE SCALE GENOMIC DNA]</scope>
    <source>
        <strain evidence="3 4">DSM 44219</strain>
    </source>
</reference>
<dbReference type="PROSITE" id="PS50125">
    <property type="entry name" value="GUANYLATE_CYCLASE_2"/>
    <property type="match status" value="1"/>
</dbReference>
<dbReference type="PATRIC" id="fig|1800.3.peg.2558"/>
<protein>
    <submittedName>
        <fullName evidence="3">Adenylate cyclase 1</fullName>
        <ecNumber evidence="3">4.6.1.1</ecNumber>
    </submittedName>
</protein>
<comment type="similarity">
    <text evidence="1">Belongs to the adenylyl cyclase class-3 family.</text>
</comment>
<dbReference type="EC" id="4.6.1.1" evidence="3"/>
<dbReference type="GO" id="GO:0009190">
    <property type="term" value="P:cyclic nucleotide biosynthetic process"/>
    <property type="evidence" value="ECO:0007669"/>
    <property type="project" value="InterPro"/>
</dbReference>
<name>A0A0J6W913_MYCCU</name>
<sequence length="205" mass="22088">MIDGPAGDDSLAPLGRGEIVAVTMFFADLVDSTALSARMEPETYRMVVGRYREQVLHAVERHQGRIGSTKGDGLLAVFGHPISRSDDAHRAIRAGLEIVREVSRLSEQVERRWGFRVEVRVGVHSGPAYLAADLDGAQPDFAGSTANQATRISGLASPGAVVITPELLATVGDDFDLQAQSSPQAGDPEEKVIYLRVLSERLPSR</sequence>
<dbReference type="EMBL" id="JYNX01000035">
    <property type="protein sequence ID" value="KMO79690.1"/>
    <property type="molecule type" value="Genomic_DNA"/>
</dbReference>
<accession>A0A0J6W913</accession>
<organism evidence="3 4">
    <name type="scientific">Mycolicibacterium chubuense</name>
    <name type="common">Mycobacterium chubuense</name>
    <dbReference type="NCBI Taxonomy" id="1800"/>
    <lineage>
        <taxon>Bacteria</taxon>
        <taxon>Bacillati</taxon>
        <taxon>Actinomycetota</taxon>
        <taxon>Actinomycetes</taxon>
        <taxon>Mycobacteriales</taxon>
        <taxon>Mycobacteriaceae</taxon>
        <taxon>Mycolicibacterium</taxon>
    </lineage>
</organism>
<evidence type="ECO:0000313" key="4">
    <source>
        <dbReference type="Proteomes" id="UP000036176"/>
    </source>
</evidence>
<dbReference type="PANTHER" id="PTHR43081:SF1">
    <property type="entry name" value="ADENYLATE CYCLASE, TERMINAL-DIFFERENTIATION SPECIFIC"/>
    <property type="match status" value="1"/>
</dbReference>
<dbReference type="GO" id="GO:0035556">
    <property type="term" value="P:intracellular signal transduction"/>
    <property type="evidence" value="ECO:0007669"/>
    <property type="project" value="InterPro"/>
</dbReference>
<dbReference type="SMART" id="SM00044">
    <property type="entry name" value="CYCc"/>
    <property type="match status" value="1"/>
</dbReference>
<proteinExistence type="inferred from homology"/>
<dbReference type="InterPro" id="IPR050697">
    <property type="entry name" value="Adenylyl/Guanylyl_Cyclase_3/4"/>
</dbReference>
<dbReference type="Gene3D" id="3.30.70.1230">
    <property type="entry name" value="Nucleotide cyclase"/>
    <property type="match status" value="1"/>
</dbReference>